<dbReference type="Pfam" id="PF00668">
    <property type="entry name" value="Condensation"/>
    <property type="match status" value="1"/>
</dbReference>
<dbReference type="GO" id="GO:0008610">
    <property type="term" value="P:lipid biosynthetic process"/>
    <property type="evidence" value="ECO:0007669"/>
    <property type="project" value="UniProtKB-ARBA"/>
</dbReference>
<dbReference type="Pfam" id="PF00550">
    <property type="entry name" value="PP-binding"/>
    <property type="match status" value="1"/>
</dbReference>
<dbReference type="GO" id="GO:0044550">
    <property type="term" value="P:secondary metabolite biosynthetic process"/>
    <property type="evidence" value="ECO:0007669"/>
    <property type="project" value="TreeGrafter"/>
</dbReference>
<protein>
    <recommendedName>
        <fullName evidence="5">Carrier domain-containing protein</fullName>
    </recommendedName>
</protein>
<dbReference type="SUPFAM" id="SSF47336">
    <property type="entry name" value="ACP-like"/>
    <property type="match status" value="1"/>
</dbReference>
<dbReference type="InterPro" id="IPR036291">
    <property type="entry name" value="NAD(P)-bd_dom_sf"/>
</dbReference>
<dbReference type="GO" id="GO:0005737">
    <property type="term" value="C:cytoplasm"/>
    <property type="evidence" value="ECO:0007669"/>
    <property type="project" value="TreeGrafter"/>
</dbReference>
<dbReference type="GO" id="GO:0043041">
    <property type="term" value="P:amino acid activation for nonribosomal peptide biosynthetic process"/>
    <property type="evidence" value="ECO:0007669"/>
    <property type="project" value="TreeGrafter"/>
</dbReference>
<dbReference type="Pfam" id="PF13193">
    <property type="entry name" value="AMP-binding_C"/>
    <property type="match status" value="1"/>
</dbReference>
<organism evidence="6 7">
    <name type="scientific">Vallitalea longa</name>
    <dbReference type="NCBI Taxonomy" id="2936439"/>
    <lineage>
        <taxon>Bacteria</taxon>
        <taxon>Bacillati</taxon>
        <taxon>Bacillota</taxon>
        <taxon>Clostridia</taxon>
        <taxon>Lachnospirales</taxon>
        <taxon>Vallitaleaceae</taxon>
        <taxon>Vallitalea</taxon>
    </lineage>
</organism>
<dbReference type="RefSeq" id="WP_281815115.1">
    <property type="nucleotide sequence ID" value="NZ_BRLB01000004.1"/>
</dbReference>
<dbReference type="PROSITE" id="PS50075">
    <property type="entry name" value="CARRIER"/>
    <property type="match status" value="1"/>
</dbReference>
<gene>
    <name evidence="6" type="ORF">SH1V18_20510</name>
</gene>
<dbReference type="FunFam" id="1.10.1200.10:FF:000005">
    <property type="entry name" value="Nonribosomal peptide synthetase 1"/>
    <property type="match status" value="1"/>
</dbReference>
<dbReference type="InterPro" id="IPR025110">
    <property type="entry name" value="AMP-bd_C"/>
</dbReference>
<dbReference type="GO" id="GO:0031177">
    <property type="term" value="F:phosphopantetheine binding"/>
    <property type="evidence" value="ECO:0007669"/>
    <property type="project" value="TreeGrafter"/>
</dbReference>
<dbReference type="Pfam" id="PF07993">
    <property type="entry name" value="NAD_binding_4"/>
    <property type="match status" value="1"/>
</dbReference>
<comment type="caution">
    <text evidence="6">The sequence shown here is derived from an EMBL/GenBank/DDBJ whole genome shotgun (WGS) entry which is preliminary data.</text>
</comment>
<dbReference type="InterPro" id="IPR001242">
    <property type="entry name" value="Condensation_dom"/>
</dbReference>
<dbReference type="InterPro" id="IPR036736">
    <property type="entry name" value="ACP-like_sf"/>
</dbReference>
<feature type="domain" description="Carrier" evidence="5">
    <location>
        <begin position="939"/>
        <end position="1013"/>
    </location>
</feature>
<evidence type="ECO:0000259" key="5">
    <source>
        <dbReference type="PROSITE" id="PS50075"/>
    </source>
</evidence>
<dbReference type="Pfam" id="PF00501">
    <property type="entry name" value="AMP-binding"/>
    <property type="match status" value="1"/>
</dbReference>
<dbReference type="Gene3D" id="3.40.50.720">
    <property type="entry name" value="NAD(P)-binding Rossmann-like Domain"/>
    <property type="match status" value="1"/>
</dbReference>
<dbReference type="InterPro" id="IPR010071">
    <property type="entry name" value="AA_adenyl_dom"/>
</dbReference>
<keyword evidence="2" id="KW-0596">Phosphopantetheine</keyword>
<evidence type="ECO:0000313" key="6">
    <source>
        <dbReference type="EMBL" id="GKX29571.1"/>
    </source>
</evidence>
<dbReference type="Gene3D" id="3.30.300.30">
    <property type="match status" value="1"/>
</dbReference>
<dbReference type="EMBL" id="BRLB01000004">
    <property type="protein sequence ID" value="GKX29571.1"/>
    <property type="molecule type" value="Genomic_DNA"/>
</dbReference>
<dbReference type="SUPFAM" id="SSF51735">
    <property type="entry name" value="NAD(P)-binding Rossmann-fold domains"/>
    <property type="match status" value="1"/>
</dbReference>
<dbReference type="CDD" id="cd05930">
    <property type="entry name" value="A_NRPS"/>
    <property type="match status" value="1"/>
</dbReference>
<evidence type="ECO:0000313" key="7">
    <source>
        <dbReference type="Proteomes" id="UP001144256"/>
    </source>
</evidence>
<dbReference type="SUPFAM" id="SSF52777">
    <property type="entry name" value="CoA-dependent acyltransferases"/>
    <property type="match status" value="2"/>
</dbReference>
<accession>A0A9W5YBF0</accession>
<dbReference type="InterPro" id="IPR000873">
    <property type="entry name" value="AMP-dep_synth/lig_dom"/>
</dbReference>
<evidence type="ECO:0000256" key="1">
    <source>
        <dbReference type="ARBA" id="ARBA00001957"/>
    </source>
</evidence>
<dbReference type="Gene3D" id="1.10.1200.10">
    <property type="entry name" value="ACP-like"/>
    <property type="match status" value="1"/>
</dbReference>
<dbReference type="SUPFAM" id="SSF56801">
    <property type="entry name" value="Acetyl-CoA synthetase-like"/>
    <property type="match status" value="1"/>
</dbReference>
<dbReference type="NCBIfam" id="TIGR01733">
    <property type="entry name" value="AA-adenyl-dom"/>
    <property type="match status" value="1"/>
</dbReference>
<dbReference type="Gene3D" id="2.30.38.10">
    <property type="entry name" value="Luciferase, Domain 3"/>
    <property type="match status" value="1"/>
</dbReference>
<dbReference type="InterPro" id="IPR045851">
    <property type="entry name" value="AMP-bd_C_sf"/>
</dbReference>
<dbReference type="PANTHER" id="PTHR45527">
    <property type="entry name" value="NONRIBOSOMAL PEPTIDE SYNTHETASE"/>
    <property type="match status" value="1"/>
</dbReference>
<sequence>MSICMFALSEEKKAMLDIEKIYKFDSPSIISGEMVFNDSNISTKRLDEAINRVIELNDIIRTGIIDDEKETIQPYVYETIEIIDLTDKTDKESDIMIKNYLQEKLINNKLYSFRIVKYNYNRISVIIKLHHIISDAWTMVLIGRRINFYYNYKDTINVDKGISYKEYVMRKNSYRKSGRYISDRDYWINELSSFNDCTNKLFKGKNIIDNDISIKANRKIVKAHKGFTETFCKNHSISLFNFYMAVLALYMARMNNKDKVVIGTPVLGRKGKEKYSLGYYVNMVPLKININMEWTFIELLREVKQEIFNALKHSMYPYMKIRKYYQDKYGVHQKIFDVVLSYQNAKNDNKDYTTRWFFNNTAMDGLEIHISNRDSEEKITYEIDYQINKYTNSHIEQIVSHMGMMINDILSDDSKKLRNIDILTEDEKNVIINKFNDTKKYYDDKRLIHELFMEQVKKTPNKNAVIFKDESMTYKVLDEKSNTLAVALRKNGVMRNQLIAMIADSSIYMIIGILGILKAGGAYLPIETNYPTDRIKDIVGNAHVNTLVVYTKEDVQEILYDIENVIHIADEINKNGENTEDIHIVNDVDDLAYMLYTSGSAGKPKGIMTTHKNVAGYINAFLSEFHVKGKNVLQQSSYTFDVFTEEVFPALVTGGTLVIVERETVKNTQKLIQVINDYKIQVISSVPPVIAMINKHMENINTLELIISGGDVLKDNHVDNILKNGIRLYNTYGPTETTVCASYNECSKGNVTSIGYPIANYEVYIMDDYENLMPIGYEGEIVIGGVGVTKGYINDEMLTKEKFVKSPFYNESMIYKSGDRGRFLSDGSIEFLGRLDRQIKILGNRIELDEIENMINDIPEINKTRVVLEQNEERKQMICYYTSTSMKEDSLKGLVKKLLPSYMIPNQIVRLESFPLTTSGKINMQKLRKTNKTCRKHIRPLTPSERTLARLYEETLHVKKIGITDDFFELGGDSLKAMEFIIKAEKAGIKLTINELYNHPTIEKLIDRKDVKKHLAYEGMKSIPTNKIIRKDKGDILLTGATGWLGSHLVHELLKNTKYHICCIIRGKNPEKRLDKIYSDYFTDITAEERKRIKVISGDITLNRLGLKNEQYDYIKDRIKIIINAAAYVKYVGKEDTFYDNNVIGTRNIIDVAKDIEAELYHMSTISISGQYLTQENRSKDVFTEKDIYVGQNLRENPYLYSKFLAEKEVIKEIDKGLNASIIRLGNLTQRLSDGKFQNNIEDNGFYGRLKELLMIKKIPRELLNQEIEITPVDECSNAIVAIIMNEPSHTGIYHLYNPNKVKVEAILQILNRRRHKLLPVSLKDIFENNNVNKSNLKHLLSLRSNKKVIDMDSIKVVNHDTISYLQQLGFKWSRIDEDYLIKIIKNTAKIGAYKTNI</sequence>
<evidence type="ECO:0000256" key="3">
    <source>
        <dbReference type="ARBA" id="ARBA00022553"/>
    </source>
</evidence>
<reference evidence="6" key="1">
    <citation type="submission" date="2022-06" db="EMBL/GenBank/DDBJ databases">
        <title>Vallitalea longa sp. nov., an anaerobic bacterium isolated from marine sediment.</title>
        <authorList>
            <person name="Hirano S."/>
            <person name="Terahara T."/>
            <person name="Mori K."/>
            <person name="Hamada M."/>
            <person name="Matsumoto R."/>
            <person name="Kobayashi T."/>
        </authorList>
    </citation>
    <scope>NUCLEOTIDE SEQUENCE</scope>
    <source>
        <strain evidence="6">SH18-1</strain>
    </source>
</reference>
<dbReference type="InterPro" id="IPR013120">
    <property type="entry name" value="FAR_NAD-bd"/>
</dbReference>
<dbReference type="InterPro" id="IPR023213">
    <property type="entry name" value="CAT-like_dom_sf"/>
</dbReference>
<dbReference type="PANTHER" id="PTHR45527:SF1">
    <property type="entry name" value="FATTY ACID SYNTHASE"/>
    <property type="match status" value="1"/>
</dbReference>
<dbReference type="Proteomes" id="UP001144256">
    <property type="component" value="Unassembled WGS sequence"/>
</dbReference>
<dbReference type="Gene3D" id="3.30.559.10">
    <property type="entry name" value="Chloramphenicol acetyltransferase-like domain"/>
    <property type="match status" value="1"/>
</dbReference>
<evidence type="ECO:0000256" key="4">
    <source>
        <dbReference type="ARBA" id="ARBA00022598"/>
    </source>
</evidence>
<dbReference type="Gene3D" id="3.30.559.30">
    <property type="entry name" value="Nonribosomal peptide synthetase, condensation domain"/>
    <property type="match status" value="1"/>
</dbReference>
<proteinExistence type="predicted"/>
<dbReference type="GO" id="GO:0016874">
    <property type="term" value="F:ligase activity"/>
    <property type="evidence" value="ECO:0007669"/>
    <property type="project" value="UniProtKB-KW"/>
</dbReference>
<dbReference type="Gene3D" id="3.40.50.980">
    <property type="match status" value="2"/>
</dbReference>
<name>A0A9W5YBF0_9FIRM</name>
<comment type="cofactor">
    <cofactor evidence="1">
        <name>pantetheine 4'-phosphate</name>
        <dbReference type="ChEBI" id="CHEBI:47942"/>
    </cofactor>
</comment>
<evidence type="ECO:0000256" key="2">
    <source>
        <dbReference type="ARBA" id="ARBA00022450"/>
    </source>
</evidence>
<keyword evidence="3" id="KW-0597">Phosphoprotein</keyword>
<dbReference type="FunFam" id="3.40.50.980:FF:000001">
    <property type="entry name" value="Non-ribosomal peptide synthetase"/>
    <property type="match status" value="1"/>
</dbReference>
<dbReference type="InterPro" id="IPR009081">
    <property type="entry name" value="PP-bd_ACP"/>
</dbReference>
<keyword evidence="7" id="KW-1185">Reference proteome</keyword>
<keyword evidence="4" id="KW-0436">Ligase</keyword>